<evidence type="ECO:0000256" key="11">
    <source>
        <dbReference type="SAM" id="MobiDB-lite"/>
    </source>
</evidence>
<dbReference type="InterPro" id="IPR000568">
    <property type="entry name" value="ATP_synth_F0_asu"/>
</dbReference>
<keyword evidence="8" id="KW-0406">Ion transport</keyword>
<dbReference type="Proteomes" id="UP001174909">
    <property type="component" value="Unassembled WGS sequence"/>
</dbReference>
<evidence type="ECO:0000256" key="12">
    <source>
        <dbReference type="SAM" id="Phobius"/>
    </source>
</evidence>
<gene>
    <name evidence="14" type="ORF">GBAR_LOCUS22018</name>
</gene>
<dbReference type="GO" id="GO:0045259">
    <property type="term" value="C:proton-transporting ATP synthase complex"/>
    <property type="evidence" value="ECO:0007669"/>
    <property type="project" value="UniProtKB-KW"/>
</dbReference>
<dbReference type="InterPro" id="IPR035908">
    <property type="entry name" value="F0_ATP_A_sf"/>
</dbReference>
<dbReference type="InterPro" id="IPR023011">
    <property type="entry name" value="ATP_synth_F0_asu_AS"/>
</dbReference>
<keyword evidence="3" id="KW-0813">Transport</keyword>
<comment type="similarity">
    <text evidence="2">Belongs to the ATPase A chain family.</text>
</comment>
<sequence length="341" mass="37150">MLFGIGMAVLLVVGFVVGAIGSRMFGGETGQPFVPQPEIHLPPQPIFPKTLRYSALGLEVGSGDAAHAEPERTESTGAESSSMEADHADEEAHGEPLGIMQFAVTNTLMSAWLVSLVMLMFFIGAARKPKVVPSRLQALVEIIFEGVLSFSVSILGPTMARRTFPIVATIFFFVLFNAWLAIFLIPIYQAIGYGVGGDHGFEIKAHLLRPAGTDLNLPLALALISFVFVEYWGFRTHSFGYLKKFFAFGDILRGRPSGIINVFVGLLELISEMVRIVSFTFRLFGNMTAGEILVVMITFLVPFVATQFVFGLELLVGLVQSVIFAGLTLIFLSVAVSHEEH</sequence>
<evidence type="ECO:0000313" key="14">
    <source>
        <dbReference type="EMBL" id="CAI8039563.1"/>
    </source>
</evidence>
<keyword evidence="13" id="KW-0732">Signal</keyword>
<keyword evidence="7 12" id="KW-1133">Transmembrane helix</keyword>
<evidence type="ECO:0000256" key="3">
    <source>
        <dbReference type="ARBA" id="ARBA00022448"/>
    </source>
</evidence>
<evidence type="ECO:0000256" key="1">
    <source>
        <dbReference type="ARBA" id="ARBA00004141"/>
    </source>
</evidence>
<organism evidence="14 15">
    <name type="scientific">Geodia barretti</name>
    <name type="common">Barrett's horny sponge</name>
    <dbReference type="NCBI Taxonomy" id="519541"/>
    <lineage>
        <taxon>Eukaryota</taxon>
        <taxon>Metazoa</taxon>
        <taxon>Porifera</taxon>
        <taxon>Demospongiae</taxon>
        <taxon>Heteroscleromorpha</taxon>
        <taxon>Tetractinellida</taxon>
        <taxon>Astrophorina</taxon>
        <taxon>Geodiidae</taxon>
        <taxon>Geodia</taxon>
    </lineage>
</organism>
<evidence type="ECO:0000256" key="8">
    <source>
        <dbReference type="ARBA" id="ARBA00023065"/>
    </source>
</evidence>
<dbReference type="EMBL" id="CASHTH010003050">
    <property type="protein sequence ID" value="CAI8039563.1"/>
    <property type="molecule type" value="Genomic_DNA"/>
</dbReference>
<evidence type="ECO:0000256" key="2">
    <source>
        <dbReference type="ARBA" id="ARBA00006810"/>
    </source>
</evidence>
<dbReference type="SUPFAM" id="SSF81336">
    <property type="entry name" value="F1F0 ATP synthase subunit A"/>
    <property type="match status" value="1"/>
</dbReference>
<dbReference type="PANTHER" id="PTHR42823">
    <property type="entry name" value="ATP SYNTHASE SUBUNIT A, CHLOROPLASTIC"/>
    <property type="match status" value="1"/>
</dbReference>
<feature type="signal peptide" evidence="13">
    <location>
        <begin position="1"/>
        <end position="18"/>
    </location>
</feature>
<keyword evidence="6" id="KW-0375">Hydrogen ion transport</keyword>
<dbReference type="GO" id="GO:0046933">
    <property type="term" value="F:proton-transporting ATP synthase activity, rotational mechanism"/>
    <property type="evidence" value="ECO:0007669"/>
    <property type="project" value="TreeGrafter"/>
</dbReference>
<name>A0AA35WZD4_GEOBA</name>
<dbReference type="Gene3D" id="1.20.120.220">
    <property type="entry name" value="ATP synthase, F0 complex, subunit A"/>
    <property type="match status" value="1"/>
</dbReference>
<dbReference type="CDD" id="cd00310">
    <property type="entry name" value="ATP-synt_Fo_a_6"/>
    <property type="match status" value="1"/>
</dbReference>
<evidence type="ECO:0000313" key="15">
    <source>
        <dbReference type="Proteomes" id="UP001174909"/>
    </source>
</evidence>
<accession>A0AA35WZD4</accession>
<keyword evidence="15" id="KW-1185">Reference proteome</keyword>
<reference evidence="14" key="1">
    <citation type="submission" date="2023-03" db="EMBL/GenBank/DDBJ databases">
        <authorList>
            <person name="Steffen K."/>
            <person name="Cardenas P."/>
        </authorList>
    </citation>
    <scope>NUCLEOTIDE SEQUENCE</scope>
</reference>
<comment type="caution">
    <text evidence="14">The sequence shown here is derived from an EMBL/GenBank/DDBJ whole genome shotgun (WGS) entry which is preliminary data.</text>
</comment>
<dbReference type="PANTHER" id="PTHR42823:SF3">
    <property type="entry name" value="ATP SYNTHASE SUBUNIT A, CHLOROPLASTIC"/>
    <property type="match status" value="1"/>
</dbReference>
<evidence type="ECO:0000256" key="7">
    <source>
        <dbReference type="ARBA" id="ARBA00022989"/>
    </source>
</evidence>
<dbReference type="GO" id="GO:0005886">
    <property type="term" value="C:plasma membrane"/>
    <property type="evidence" value="ECO:0007669"/>
    <property type="project" value="TreeGrafter"/>
</dbReference>
<dbReference type="Pfam" id="PF00119">
    <property type="entry name" value="ATP-synt_A"/>
    <property type="match status" value="1"/>
</dbReference>
<feature type="region of interest" description="Disordered" evidence="11">
    <location>
        <begin position="63"/>
        <end position="89"/>
    </location>
</feature>
<evidence type="ECO:0000256" key="13">
    <source>
        <dbReference type="SAM" id="SignalP"/>
    </source>
</evidence>
<feature type="transmembrane region" description="Helical" evidence="12">
    <location>
        <begin position="215"/>
        <end position="234"/>
    </location>
</feature>
<feature type="transmembrane region" description="Helical" evidence="12">
    <location>
        <begin position="292"/>
        <end position="312"/>
    </location>
</feature>
<keyword evidence="5 12" id="KW-0812">Transmembrane</keyword>
<feature type="chain" id="PRO_5041401437" evidence="13">
    <location>
        <begin position="19"/>
        <end position="341"/>
    </location>
</feature>
<feature type="transmembrane region" description="Helical" evidence="12">
    <location>
        <begin position="166"/>
        <end position="195"/>
    </location>
</feature>
<proteinExistence type="inferred from homology"/>
<feature type="transmembrane region" description="Helical" evidence="12">
    <location>
        <begin position="107"/>
        <end position="126"/>
    </location>
</feature>
<dbReference type="HAMAP" id="MF_01393">
    <property type="entry name" value="ATP_synth_a_bact"/>
    <property type="match status" value="1"/>
</dbReference>
<dbReference type="PROSITE" id="PS00449">
    <property type="entry name" value="ATPASE_A"/>
    <property type="match status" value="1"/>
</dbReference>
<evidence type="ECO:0000256" key="4">
    <source>
        <dbReference type="ARBA" id="ARBA00022547"/>
    </source>
</evidence>
<feature type="transmembrane region" description="Helical" evidence="12">
    <location>
        <begin position="318"/>
        <end position="336"/>
    </location>
</feature>
<dbReference type="InterPro" id="IPR045082">
    <property type="entry name" value="ATP_syn_F0_a_bact/chloroplast"/>
</dbReference>
<evidence type="ECO:0000256" key="10">
    <source>
        <dbReference type="ARBA" id="ARBA00023310"/>
    </source>
</evidence>
<keyword evidence="9 12" id="KW-0472">Membrane</keyword>
<protein>
    <submittedName>
        <fullName evidence="14">ATP synthase subunit a</fullName>
    </submittedName>
</protein>
<keyword evidence="4" id="KW-0138">CF(0)</keyword>
<evidence type="ECO:0000256" key="9">
    <source>
        <dbReference type="ARBA" id="ARBA00023136"/>
    </source>
</evidence>
<keyword evidence="10" id="KW-0066">ATP synthesis</keyword>
<evidence type="ECO:0000256" key="5">
    <source>
        <dbReference type="ARBA" id="ARBA00022692"/>
    </source>
</evidence>
<comment type="subcellular location">
    <subcellularLocation>
        <location evidence="1">Membrane</location>
        <topology evidence="1">Multi-pass membrane protein</topology>
    </subcellularLocation>
</comment>
<dbReference type="AlphaFoldDB" id="A0AA35WZD4"/>
<evidence type="ECO:0000256" key="6">
    <source>
        <dbReference type="ARBA" id="ARBA00022781"/>
    </source>
</evidence>